<dbReference type="GO" id="GO:0007234">
    <property type="term" value="P:osmosensory signaling via phosphorelay pathway"/>
    <property type="evidence" value="ECO:0007669"/>
    <property type="project" value="TreeGrafter"/>
</dbReference>
<dbReference type="SUPFAM" id="SSF47384">
    <property type="entry name" value="Homodimeric domain of signal transducing histidine kinase"/>
    <property type="match status" value="1"/>
</dbReference>
<comment type="catalytic activity">
    <reaction evidence="1">
        <text>ATP + protein L-histidine = ADP + protein N-phospho-L-histidine.</text>
        <dbReference type="EC" id="2.7.13.3"/>
    </reaction>
</comment>
<keyword evidence="8" id="KW-1185">Reference proteome</keyword>
<dbReference type="PANTHER" id="PTHR42878:SF15">
    <property type="entry name" value="BACTERIOPHYTOCHROME"/>
    <property type="match status" value="1"/>
</dbReference>
<keyword evidence="3" id="KW-0597">Phosphoprotein</keyword>
<dbReference type="InterPro" id="IPR036097">
    <property type="entry name" value="HisK_dim/P_sf"/>
</dbReference>
<name>A0A5D8Z3U8_9GAMM</name>
<dbReference type="GO" id="GO:0000155">
    <property type="term" value="F:phosphorelay sensor kinase activity"/>
    <property type="evidence" value="ECO:0007669"/>
    <property type="project" value="InterPro"/>
</dbReference>
<dbReference type="Gene3D" id="3.30.565.10">
    <property type="entry name" value="Histidine kinase-like ATPase, C-terminal domain"/>
    <property type="match status" value="1"/>
</dbReference>
<feature type="domain" description="Histidine kinase" evidence="6">
    <location>
        <begin position="158"/>
        <end position="372"/>
    </location>
</feature>
<dbReference type="SUPFAM" id="SSF55874">
    <property type="entry name" value="ATPase domain of HSP90 chaperone/DNA topoisomerase II/histidine kinase"/>
    <property type="match status" value="1"/>
</dbReference>
<dbReference type="InterPro" id="IPR005467">
    <property type="entry name" value="His_kinase_dom"/>
</dbReference>
<keyword evidence="5 7" id="KW-0418">Kinase</keyword>
<dbReference type="RefSeq" id="WP_149353102.1">
    <property type="nucleotide sequence ID" value="NZ_VTRV01000098.1"/>
</dbReference>
<dbReference type="PROSITE" id="PS50109">
    <property type="entry name" value="HIS_KIN"/>
    <property type="match status" value="1"/>
</dbReference>
<dbReference type="Gene3D" id="1.10.287.130">
    <property type="match status" value="1"/>
</dbReference>
<proteinExistence type="predicted"/>
<keyword evidence="4" id="KW-0808">Transferase</keyword>
<evidence type="ECO:0000259" key="6">
    <source>
        <dbReference type="PROSITE" id="PS50109"/>
    </source>
</evidence>
<dbReference type="OrthoDB" id="8807260at2"/>
<dbReference type="GO" id="GO:0000156">
    <property type="term" value="F:phosphorelay response regulator activity"/>
    <property type="evidence" value="ECO:0007669"/>
    <property type="project" value="TreeGrafter"/>
</dbReference>
<dbReference type="EC" id="2.7.13.3" evidence="2"/>
<dbReference type="GO" id="GO:0030295">
    <property type="term" value="F:protein kinase activator activity"/>
    <property type="evidence" value="ECO:0007669"/>
    <property type="project" value="TreeGrafter"/>
</dbReference>
<dbReference type="Proteomes" id="UP000323164">
    <property type="component" value="Unassembled WGS sequence"/>
</dbReference>
<dbReference type="PANTHER" id="PTHR42878">
    <property type="entry name" value="TWO-COMPONENT HISTIDINE KINASE"/>
    <property type="match status" value="1"/>
</dbReference>
<dbReference type="SMART" id="SM00388">
    <property type="entry name" value="HisKA"/>
    <property type="match status" value="1"/>
</dbReference>
<dbReference type="InterPro" id="IPR004358">
    <property type="entry name" value="Sig_transdc_His_kin-like_C"/>
</dbReference>
<evidence type="ECO:0000313" key="7">
    <source>
        <dbReference type="EMBL" id="TZF88762.1"/>
    </source>
</evidence>
<dbReference type="CDD" id="cd00075">
    <property type="entry name" value="HATPase"/>
    <property type="match status" value="1"/>
</dbReference>
<dbReference type="SMART" id="SM00387">
    <property type="entry name" value="HATPase_c"/>
    <property type="match status" value="1"/>
</dbReference>
<accession>A0A5D8Z3U8</accession>
<dbReference type="Pfam" id="PF00512">
    <property type="entry name" value="HisKA"/>
    <property type="match status" value="1"/>
</dbReference>
<dbReference type="EMBL" id="VTRV01000098">
    <property type="protein sequence ID" value="TZF88762.1"/>
    <property type="molecule type" value="Genomic_DNA"/>
</dbReference>
<evidence type="ECO:0000313" key="8">
    <source>
        <dbReference type="Proteomes" id="UP000323164"/>
    </source>
</evidence>
<evidence type="ECO:0000256" key="1">
    <source>
        <dbReference type="ARBA" id="ARBA00000085"/>
    </source>
</evidence>
<sequence length="382" mass="41599">MQLSRFIDSDMEAILSDWEQFARRNAPEGSRMTHLALRDHAAEILQAVALDLSCPQSDAEQLAKSQGDSDDAPGLRASSAIHGALRQSNDYSLLQLSAEFRALRATVLRLWLPTVREVTETAMDEMVRFNEAIDQALAQSIVAYSERENLARDLFLAVLGHDLRSPLANVAMIGELLTRAGVSAEQVQDLGQRASRSARFMNHMVDDLLSYTRVQMGRGIPTSPVHCDIADLVKAAVDDAGATYPRSRFDIAVAGDLRGTFDPVRIQQMLTNLLVNAAQHGDRGPGVQIEARDEADTIVLRVINHGRPVPEADIERIFKPLVQLPDGDSRPTSLGLGLYIAREIATAHGGSLEVTSNAEDGTVFEARLPREHGSAATLAASH</sequence>
<comment type="caution">
    <text evidence="7">The sequence shown here is derived from an EMBL/GenBank/DDBJ whole genome shotgun (WGS) entry which is preliminary data.</text>
</comment>
<dbReference type="InterPro" id="IPR003661">
    <property type="entry name" value="HisK_dim/P_dom"/>
</dbReference>
<dbReference type="InterPro" id="IPR050351">
    <property type="entry name" value="BphY/WalK/GraS-like"/>
</dbReference>
<evidence type="ECO:0000256" key="4">
    <source>
        <dbReference type="ARBA" id="ARBA00022679"/>
    </source>
</evidence>
<dbReference type="InterPro" id="IPR003594">
    <property type="entry name" value="HATPase_dom"/>
</dbReference>
<dbReference type="InterPro" id="IPR036890">
    <property type="entry name" value="HATPase_C_sf"/>
</dbReference>
<reference evidence="7 8" key="1">
    <citation type="submission" date="2019-08" db="EMBL/GenBank/DDBJ databases">
        <title>Draft genome sequence of Lysobacter sp. UKS-15.</title>
        <authorList>
            <person name="Im W.-T."/>
        </authorList>
    </citation>
    <scope>NUCLEOTIDE SEQUENCE [LARGE SCALE GENOMIC DNA]</scope>
    <source>
        <strain evidence="7 8">UKS-15</strain>
    </source>
</reference>
<organism evidence="7 8">
    <name type="scientific">Cognatilysobacter lacus</name>
    <dbReference type="NCBI Taxonomy" id="1643323"/>
    <lineage>
        <taxon>Bacteria</taxon>
        <taxon>Pseudomonadati</taxon>
        <taxon>Pseudomonadota</taxon>
        <taxon>Gammaproteobacteria</taxon>
        <taxon>Lysobacterales</taxon>
        <taxon>Lysobacteraceae</taxon>
        <taxon>Cognatilysobacter</taxon>
    </lineage>
</organism>
<dbReference type="CDD" id="cd00082">
    <property type="entry name" value="HisKA"/>
    <property type="match status" value="1"/>
</dbReference>
<dbReference type="PRINTS" id="PR00344">
    <property type="entry name" value="BCTRLSENSOR"/>
</dbReference>
<evidence type="ECO:0000256" key="5">
    <source>
        <dbReference type="ARBA" id="ARBA00022777"/>
    </source>
</evidence>
<dbReference type="AlphaFoldDB" id="A0A5D8Z3U8"/>
<evidence type="ECO:0000256" key="3">
    <source>
        <dbReference type="ARBA" id="ARBA00022553"/>
    </source>
</evidence>
<protein>
    <recommendedName>
        <fullName evidence="2">histidine kinase</fullName>
        <ecNumber evidence="2">2.7.13.3</ecNumber>
    </recommendedName>
</protein>
<evidence type="ECO:0000256" key="2">
    <source>
        <dbReference type="ARBA" id="ARBA00012438"/>
    </source>
</evidence>
<dbReference type="Pfam" id="PF02518">
    <property type="entry name" value="HATPase_c"/>
    <property type="match status" value="1"/>
</dbReference>
<gene>
    <name evidence="7" type="ORF">FW784_09460</name>
</gene>